<protein>
    <submittedName>
        <fullName evidence="1">Uncharacterized protein</fullName>
    </submittedName>
</protein>
<proteinExistence type="predicted"/>
<comment type="caution">
    <text evidence="1">The sequence shown here is derived from an EMBL/GenBank/DDBJ whole genome shotgun (WGS) entry which is preliminary data.</text>
</comment>
<dbReference type="Proteomes" id="UP000182661">
    <property type="component" value="Unassembled WGS sequence"/>
</dbReference>
<accession>A0A657LYT9</accession>
<evidence type="ECO:0000313" key="2">
    <source>
        <dbReference type="Proteomes" id="UP000182661"/>
    </source>
</evidence>
<sequence>MPYDRECFIADFVVYGEVVRSFEIDPLDAATQHEFFDVNRTNRLQFDGFQILVGQEHIIVLDALVPLCLVFMGRSQRSD</sequence>
<dbReference type="EMBL" id="LSRP01000021">
    <property type="protein sequence ID" value="OJG00641.1"/>
    <property type="molecule type" value="Genomic_DNA"/>
</dbReference>
<keyword evidence="2" id="KW-1185">Reference proteome</keyword>
<dbReference type="AlphaFoldDB" id="A0A657LYT9"/>
<organism evidence="1 2">
    <name type="scientific">Pararhizobium antarcticum</name>
    <dbReference type="NCBI Taxonomy" id="1798805"/>
    <lineage>
        <taxon>Bacteria</taxon>
        <taxon>Pseudomonadati</taxon>
        <taxon>Pseudomonadota</taxon>
        <taxon>Alphaproteobacteria</taxon>
        <taxon>Hyphomicrobiales</taxon>
        <taxon>Rhizobiaceae</taxon>
        <taxon>Rhizobium/Agrobacterium group</taxon>
        <taxon>Pararhizobium</taxon>
    </lineage>
</organism>
<name>A0A657LYT9_9HYPH</name>
<gene>
    <name evidence="1" type="ORF">AX760_25350</name>
</gene>
<reference evidence="1 2" key="1">
    <citation type="submission" date="2016-02" db="EMBL/GenBank/DDBJ databases">
        <title>Genome sequencing of a beta-galactosidase producing bacteria Rhizobium sp. 59.</title>
        <authorList>
            <person name="Wang D."/>
            <person name="Kot W."/>
            <person name="Qin Y."/>
            <person name="Hansen L."/>
            <person name="Naqvi K."/>
            <person name="Rensing C."/>
        </authorList>
    </citation>
    <scope>NUCLEOTIDE SEQUENCE [LARGE SCALE GENOMIC DNA]</scope>
    <source>
        <strain evidence="1 2">59</strain>
    </source>
</reference>
<evidence type="ECO:0000313" key="1">
    <source>
        <dbReference type="EMBL" id="OJG00641.1"/>
    </source>
</evidence>